<keyword evidence="3" id="KW-0378">Hydrolase</keyword>
<dbReference type="PANTHER" id="PTHR21240:SF30">
    <property type="entry name" value="AMIDOHYDROLASE-RELATED DOMAIN-CONTAINING PROTEIN-RELATED"/>
    <property type="match status" value="1"/>
</dbReference>
<dbReference type="EMBL" id="BCSX01000024">
    <property type="protein sequence ID" value="GAS88828.1"/>
    <property type="molecule type" value="Genomic_DNA"/>
</dbReference>
<evidence type="ECO:0000313" key="3">
    <source>
        <dbReference type="EMBL" id="GAS88828.1"/>
    </source>
</evidence>
<dbReference type="Gene3D" id="3.20.20.140">
    <property type="entry name" value="Metal-dependent hydrolases"/>
    <property type="match status" value="1"/>
</dbReference>
<dbReference type="GO" id="GO:0005829">
    <property type="term" value="C:cytosol"/>
    <property type="evidence" value="ECO:0007669"/>
    <property type="project" value="TreeGrafter"/>
</dbReference>
<evidence type="ECO:0000259" key="2">
    <source>
        <dbReference type="Pfam" id="PF04909"/>
    </source>
</evidence>
<dbReference type="STRING" id="146020.RMCB_2924"/>
<evidence type="ECO:0000313" key="4">
    <source>
        <dbReference type="Proteomes" id="UP000069620"/>
    </source>
</evidence>
<dbReference type="Proteomes" id="UP000069620">
    <property type="component" value="Unassembled WGS sequence"/>
</dbReference>
<reference evidence="4" key="2">
    <citation type="submission" date="2016-02" db="EMBL/GenBank/DDBJ databases">
        <title>Draft genome sequence of five rapidly growing Mycobacterium species.</title>
        <authorList>
            <person name="Katahira K."/>
            <person name="Gotou Y."/>
            <person name="Iida K."/>
            <person name="Ogura Y."/>
            <person name="Hayashi T."/>
        </authorList>
    </citation>
    <scope>NUCLEOTIDE SEQUENCE [LARGE SCALE GENOMIC DNA]</scope>
    <source>
        <strain evidence="4">JCM15654</strain>
    </source>
</reference>
<dbReference type="GO" id="GO:0016831">
    <property type="term" value="F:carboxy-lyase activity"/>
    <property type="evidence" value="ECO:0007669"/>
    <property type="project" value="InterPro"/>
</dbReference>
<dbReference type="SUPFAM" id="SSF51556">
    <property type="entry name" value="Metallo-dependent hydrolases"/>
    <property type="match status" value="1"/>
</dbReference>
<evidence type="ECO:0000256" key="1">
    <source>
        <dbReference type="ARBA" id="ARBA00023239"/>
    </source>
</evidence>
<dbReference type="AlphaFoldDB" id="A0A100VZF1"/>
<keyword evidence="1" id="KW-0456">Lyase</keyword>
<dbReference type="RefSeq" id="WP_062829323.1">
    <property type="nucleotide sequence ID" value="NZ_BCSX01000024.1"/>
</dbReference>
<keyword evidence="4" id="KW-1185">Reference proteome</keyword>
<reference evidence="4" key="1">
    <citation type="journal article" date="2016" name="Genome Announc.">
        <title>Draft Genome Sequences of Five Rapidly Growing Mycobacterium Species, M. thermoresistibile, M. fortuitum subsp. acetamidolyticum, M. canariasense, M. brisbanense, and M. novocastrense.</title>
        <authorList>
            <person name="Katahira K."/>
            <person name="Ogura Y."/>
            <person name="Gotoh Y."/>
            <person name="Hayashi T."/>
        </authorList>
    </citation>
    <scope>NUCLEOTIDE SEQUENCE [LARGE SCALE GENOMIC DNA]</scope>
    <source>
        <strain evidence="4">JCM15654</strain>
    </source>
</reference>
<dbReference type="GO" id="GO:0016787">
    <property type="term" value="F:hydrolase activity"/>
    <property type="evidence" value="ECO:0007669"/>
    <property type="project" value="UniProtKB-KW"/>
</dbReference>
<protein>
    <submittedName>
        <fullName evidence="3">Putative TIM-barrel fold metal-dependent hydrolase</fullName>
    </submittedName>
</protein>
<gene>
    <name evidence="3" type="ORF">RMCB_2924</name>
</gene>
<dbReference type="InterPro" id="IPR006680">
    <property type="entry name" value="Amidohydro-rel"/>
</dbReference>
<comment type="caution">
    <text evidence="3">The sequence shown here is derived from an EMBL/GenBank/DDBJ whole genome shotgun (WGS) entry which is preliminary data.</text>
</comment>
<dbReference type="OrthoDB" id="8673173at2"/>
<organism evidence="3 4">
    <name type="scientific">Mycolicibacterium brisbanense</name>
    <dbReference type="NCBI Taxonomy" id="146020"/>
    <lineage>
        <taxon>Bacteria</taxon>
        <taxon>Bacillati</taxon>
        <taxon>Actinomycetota</taxon>
        <taxon>Actinomycetes</taxon>
        <taxon>Mycobacteriales</taxon>
        <taxon>Mycobacteriaceae</taxon>
        <taxon>Mycolicibacterium</taxon>
    </lineage>
</organism>
<proteinExistence type="predicted"/>
<dbReference type="Pfam" id="PF04909">
    <property type="entry name" value="Amidohydro_2"/>
    <property type="match status" value="1"/>
</dbReference>
<dbReference type="InterPro" id="IPR032466">
    <property type="entry name" value="Metal_Hydrolase"/>
</dbReference>
<dbReference type="InterPro" id="IPR032465">
    <property type="entry name" value="ACMSD"/>
</dbReference>
<dbReference type="GO" id="GO:0019748">
    <property type="term" value="P:secondary metabolic process"/>
    <property type="evidence" value="ECO:0007669"/>
    <property type="project" value="TreeGrafter"/>
</dbReference>
<name>A0A100VZF1_9MYCO</name>
<accession>A0A100VZF1</accession>
<feature type="domain" description="Amidohydrolase-related" evidence="2">
    <location>
        <begin position="33"/>
        <end position="317"/>
    </location>
</feature>
<sequence length="325" mass="36205">MKTVGLEEHFVTADLVDAWEKLDPRWQDLAVPTHGRWAQRLLDLGDERVAAMDDTGLDVQVVSITAPGVQNLAPADAVRLQVDCNDRLAAAVAERPDRLQGFATLATPDPAAAADELRRAVSALGFHGAMLFGRTRDRNIDHPDNWAIFEAAEALNAPLYLHPQSPLPEVRRAYYDGFGSELDAAFATHGLGWHYETGVQLLRLILGGVFDRFPGLQVIAGHWGELITFYLERIDRMSGVAKLQRPVSEYMKTNVYVTPSGMFSRRYAQWALDVVGADRIMFSTDYPYVPVPDGASRKFLQELDADDREKIASGNWERVCAAIRR</sequence>
<dbReference type="PANTHER" id="PTHR21240">
    <property type="entry name" value="2-AMINO-3-CARBOXYLMUCONATE-6-SEMIALDEHYDE DECARBOXYLASE"/>
    <property type="match status" value="1"/>
</dbReference>